<name>A0A0K8R740_IXORI</name>
<evidence type="ECO:0000313" key="2">
    <source>
        <dbReference type="EMBL" id="JAA66975.1"/>
    </source>
</evidence>
<accession>A0A0K8R740</accession>
<organism evidence="2">
    <name type="scientific">Ixodes ricinus</name>
    <name type="common">Common tick</name>
    <name type="synonym">Acarus ricinus</name>
    <dbReference type="NCBI Taxonomy" id="34613"/>
    <lineage>
        <taxon>Eukaryota</taxon>
        <taxon>Metazoa</taxon>
        <taxon>Ecdysozoa</taxon>
        <taxon>Arthropoda</taxon>
        <taxon>Chelicerata</taxon>
        <taxon>Arachnida</taxon>
        <taxon>Acari</taxon>
        <taxon>Parasitiformes</taxon>
        <taxon>Ixodida</taxon>
        <taxon>Ixodoidea</taxon>
        <taxon>Ixodidae</taxon>
        <taxon>Ixodinae</taxon>
        <taxon>Ixodes</taxon>
    </lineage>
</organism>
<feature type="signal peptide" evidence="1">
    <location>
        <begin position="1"/>
        <end position="19"/>
    </location>
</feature>
<feature type="chain" id="PRO_5005516537" evidence="1">
    <location>
        <begin position="20"/>
        <end position="66"/>
    </location>
</feature>
<sequence length="66" mass="7634">MCPLAIVMISLLLLECVYHVEPGQTWQPHSRRPRCERKFCDRPSDCKSPCTRCAKGLWEDGLCKIK</sequence>
<reference evidence="2" key="1">
    <citation type="submission" date="2012-12" db="EMBL/GenBank/DDBJ databases">
        <title>Identification and characterization of a phenylalanine ammonia-lyase gene family in Isatis indigotica Fort.</title>
        <authorList>
            <person name="Liu Q."/>
            <person name="Chen J."/>
            <person name="Zhou X."/>
            <person name="Di P."/>
            <person name="Xiao Y."/>
            <person name="Xuan H."/>
            <person name="Zhang L."/>
            <person name="Chen W."/>
        </authorList>
    </citation>
    <scope>NUCLEOTIDE SEQUENCE</scope>
    <source>
        <tissue evidence="2">Salivary gland</tissue>
    </source>
</reference>
<keyword evidence="1" id="KW-0732">Signal</keyword>
<dbReference type="EMBL" id="GADI01006833">
    <property type="protein sequence ID" value="JAA66975.1"/>
    <property type="molecule type" value="mRNA"/>
</dbReference>
<protein>
    <submittedName>
        <fullName evidence="2">Putative 5.3 kDa protein</fullName>
    </submittedName>
</protein>
<dbReference type="AlphaFoldDB" id="A0A0K8R740"/>
<proteinExistence type="evidence at transcript level"/>
<evidence type="ECO:0000256" key="1">
    <source>
        <dbReference type="SAM" id="SignalP"/>
    </source>
</evidence>